<sequence>MLTSLATMASARLFKICLITASLLLFLLFILTQLSHPSIAILRPTTSFFIRPSSGDQQQRRQYPVSFAYLISASRGDVPRLRRLLYALYHPGNYYLIHLDADAPRSEHLELARFVAGNAVFGQIGNVWVVGKPSLVTYRGPTMLAATLHAISLLLRTANWDWFINLSASDYPLVTQDDLIHSFSSLPRDLNFIQHTSHLGWKFNRRGKPIILDPSLHSNNKSEIWWAIKQRTLPTAFKLYTGSAWMVLSRSFAEYCVVGWDNLPRRLLLYYTNFVSSPEGYFQTLVCNSDEGYKNTTVDHDLHYITWDVPPKQHPKSLGLKDYRRMVLSNRPFARKFKRNDPAVLDKIDRELLKRRGDGHFSLGGWCYNKDQKKCSALQSEMYGVLQHGTGARRLKTLLTKLLSPRYFTKRQCK</sequence>
<comment type="caution">
    <text evidence="6">The sequence shown here is derived from an EMBL/GenBank/DDBJ whole genome shotgun (WGS) entry which is preliminary data.</text>
</comment>
<proteinExistence type="predicted"/>
<dbReference type="InterPro" id="IPR003406">
    <property type="entry name" value="Glyco_trans_14"/>
</dbReference>
<evidence type="ECO:0000313" key="6">
    <source>
        <dbReference type="EMBL" id="CAH9112526.1"/>
    </source>
</evidence>
<keyword evidence="7" id="KW-1185">Reference proteome</keyword>
<keyword evidence="4" id="KW-0472">Membrane</keyword>
<evidence type="ECO:0000256" key="1">
    <source>
        <dbReference type="ARBA" id="ARBA00004606"/>
    </source>
</evidence>
<dbReference type="PANTHER" id="PTHR45719:SF4">
    <property type="entry name" value="CORE-2_I-BRANCHING BETA-1,6-N-ACETYLGLUCOSAMINYLTRANSFERASE FAMILY PROTEIN"/>
    <property type="match status" value="1"/>
</dbReference>
<dbReference type="InterPro" id="IPR044610">
    <property type="entry name" value="GLCAT14A/B/C"/>
</dbReference>
<comment type="subcellular location">
    <subcellularLocation>
        <location evidence="1">Membrane</location>
        <topology evidence="1">Single-pass type II membrane protein</topology>
    </subcellularLocation>
</comment>
<dbReference type="AlphaFoldDB" id="A0AAV0DY15"/>
<dbReference type="Pfam" id="PF02485">
    <property type="entry name" value="Branch"/>
    <property type="match status" value="1"/>
</dbReference>
<dbReference type="PANTHER" id="PTHR45719">
    <property type="entry name" value="GLYCOSYLTRANSFERASE"/>
    <property type="match status" value="1"/>
</dbReference>
<keyword evidence="2" id="KW-0328">Glycosyltransferase</keyword>
<gene>
    <name evidence="6" type="ORF">CEPIT_LOCUS19977</name>
</gene>
<evidence type="ECO:0000256" key="2">
    <source>
        <dbReference type="ARBA" id="ARBA00022676"/>
    </source>
</evidence>
<evidence type="ECO:0000256" key="4">
    <source>
        <dbReference type="ARBA" id="ARBA00023136"/>
    </source>
</evidence>
<dbReference type="EMBL" id="CAMAPF010000198">
    <property type="protein sequence ID" value="CAH9112526.1"/>
    <property type="molecule type" value="Genomic_DNA"/>
</dbReference>
<reference evidence="6" key="1">
    <citation type="submission" date="2022-07" db="EMBL/GenBank/DDBJ databases">
        <authorList>
            <person name="Macas J."/>
            <person name="Novak P."/>
            <person name="Neumann P."/>
        </authorList>
    </citation>
    <scope>NUCLEOTIDE SEQUENCE</scope>
</reference>
<dbReference type="GO" id="GO:0015020">
    <property type="term" value="F:glucuronosyltransferase activity"/>
    <property type="evidence" value="ECO:0007669"/>
    <property type="project" value="InterPro"/>
</dbReference>
<evidence type="ECO:0000313" key="7">
    <source>
        <dbReference type="Proteomes" id="UP001152523"/>
    </source>
</evidence>
<keyword evidence="3" id="KW-0808">Transferase</keyword>
<evidence type="ECO:0000256" key="5">
    <source>
        <dbReference type="ARBA" id="ARBA00023180"/>
    </source>
</evidence>
<protein>
    <submittedName>
        <fullName evidence="6">Uncharacterized protein</fullName>
    </submittedName>
</protein>
<accession>A0AAV0DY15</accession>
<evidence type="ECO:0000256" key="3">
    <source>
        <dbReference type="ARBA" id="ARBA00022679"/>
    </source>
</evidence>
<organism evidence="6 7">
    <name type="scientific">Cuscuta epithymum</name>
    <dbReference type="NCBI Taxonomy" id="186058"/>
    <lineage>
        <taxon>Eukaryota</taxon>
        <taxon>Viridiplantae</taxon>
        <taxon>Streptophyta</taxon>
        <taxon>Embryophyta</taxon>
        <taxon>Tracheophyta</taxon>
        <taxon>Spermatophyta</taxon>
        <taxon>Magnoliopsida</taxon>
        <taxon>eudicotyledons</taxon>
        <taxon>Gunneridae</taxon>
        <taxon>Pentapetalae</taxon>
        <taxon>asterids</taxon>
        <taxon>lamiids</taxon>
        <taxon>Solanales</taxon>
        <taxon>Convolvulaceae</taxon>
        <taxon>Cuscuteae</taxon>
        <taxon>Cuscuta</taxon>
        <taxon>Cuscuta subgen. Cuscuta</taxon>
    </lineage>
</organism>
<keyword evidence="5" id="KW-0325">Glycoprotein</keyword>
<dbReference type="GO" id="GO:0016020">
    <property type="term" value="C:membrane"/>
    <property type="evidence" value="ECO:0007669"/>
    <property type="project" value="UniProtKB-SubCell"/>
</dbReference>
<dbReference type="Proteomes" id="UP001152523">
    <property type="component" value="Unassembled WGS sequence"/>
</dbReference>
<name>A0AAV0DY15_9ASTE</name>